<dbReference type="InParanoid" id="A0A409YY10"/>
<dbReference type="STRING" id="181874.A0A409YY10"/>
<dbReference type="InterPro" id="IPR036875">
    <property type="entry name" value="Znf_CCHC_sf"/>
</dbReference>
<dbReference type="Proteomes" id="UP000284842">
    <property type="component" value="Unassembled WGS sequence"/>
</dbReference>
<keyword evidence="2" id="KW-0862">Zinc</keyword>
<dbReference type="OrthoDB" id="3067544at2759"/>
<evidence type="ECO:0000313" key="5">
    <source>
        <dbReference type="Proteomes" id="UP000284842"/>
    </source>
</evidence>
<keyword evidence="2" id="KW-0863">Zinc-finger</keyword>
<dbReference type="InterPro" id="IPR001878">
    <property type="entry name" value="Znf_CCHC"/>
</dbReference>
<dbReference type="GO" id="GO:0003676">
    <property type="term" value="F:nucleic acid binding"/>
    <property type="evidence" value="ECO:0007669"/>
    <property type="project" value="InterPro"/>
</dbReference>
<organism evidence="4 5">
    <name type="scientific">Panaeolus cyanescens</name>
    <dbReference type="NCBI Taxonomy" id="181874"/>
    <lineage>
        <taxon>Eukaryota</taxon>
        <taxon>Fungi</taxon>
        <taxon>Dikarya</taxon>
        <taxon>Basidiomycota</taxon>
        <taxon>Agaricomycotina</taxon>
        <taxon>Agaricomycetes</taxon>
        <taxon>Agaricomycetidae</taxon>
        <taxon>Agaricales</taxon>
        <taxon>Agaricineae</taxon>
        <taxon>Galeropsidaceae</taxon>
        <taxon>Panaeolus</taxon>
    </lineage>
</organism>
<dbReference type="SUPFAM" id="SSF57756">
    <property type="entry name" value="Retrovirus zinc finger-like domains"/>
    <property type="match status" value="1"/>
</dbReference>
<evidence type="ECO:0000259" key="3">
    <source>
        <dbReference type="PROSITE" id="PS50158"/>
    </source>
</evidence>
<protein>
    <recommendedName>
        <fullName evidence="3">CCHC-type domain-containing protein</fullName>
    </recommendedName>
</protein>
<proteinExistence type="predicted"/>
<comment type="caution">
    <text evidence="4">The sequence shown here is derived from an EMBL/GenBank/DDBJ whole genome shotgun (WGS) entry which is preliminary data.</text>
</comment>
<reference evidence="4 5" key="1">
    <citation type="journal article" date="2018" name="Evol. Lett.">
        <title>Horizontal gene cluster transfer increased hallucinogenic mushroom diversity.</title>
        <authorList>
            <person name="Reynolds H.T."/>
            <person name="Vijayakumar V."/>
            <person name="Gluck-Thaler E."/>
            <person name="Korotkin H.B."/>
            <person name="Matheny P.B."/>
            <person name="Slot J.C."/>
        </authorList>
    </citation>
    <scope>NUCLEOTIDE SEQUENCE [LARGE SCALE GENOMIC DNA]</scope>
    <source>
        <strain evidence="4 5">2629</strain>
    </source>
</reference>
<keyword evidence="2" id="KW-0479">Metal-binding</keyword>
<feature type="domain" description="CCHC-type" evidence="3">
    <location>
        <begin position="346"/>
        <end position="361"/>
    </location>
</feature>
<gene>
    <name evidence="4" type="ORF">CVT24_002828</name>
</gene>
<dbReference type="GO" id="GO:0008270">
    <property type="term" value="F:zinc ion binding"/>
    <property type="evidence" value="ECO:0007669"/>
    <property type="project" value="UniProtKB-KW"/>
</dbReference>
<dbReference type="AlphaFoldDB" id="A0A409YY10"/>
<keyword evidence="1" id="KW-0507">mRNA processing</keyword>
<dbReference type="GO" id="GO:0006397">
    <property type="term" value="P:mRNA processing"/>
    <property type="evidence" value="ECO:0007669"/>
    <property type="project" value="UniProtKB-KW"/>
</dbReference>
<evidence type="ECO:0000256" key="2">
    <source>
        <dbReference type="PROSITE-ProRule" id="PRU00047"/>
    </source>
</evidence>
<accession>A0A409YY10</accession>
<dbReference type="EMBL" id="NHTK01000309">
    <property type="protein sequence ID" value="PPR07897.1"/>
    <property type="molecule type" value="Genomic_DNA"/>
</dbReference>
<sequence length="371" mass="40273">MPTALLSSGQLQPPASPPPPSLTLESLAEWVQSTFEAAEACYSTLESLVQKMVSSSEACSSQTDLALQEIRDLLRGCLLLLSSLYLKSSPPKAYDSSREKGCTFLNSCLIFFTLAGDHFPSKHARVLWALSYMNKGCAAHFAKCVMLLTFAGFDVHIWGEFHAVFICGFCEQNEEEQAQLVLKGQSYFHNPKSLQSIEKYINTFAGLVLKSGYSDEKSLIMKFCRGLPSSLEAQVSNLPVESRPLTLASWYKRVVEVERNCHATQLFCASHAPLMAPPKASLVLSQSRLPTPSAPARAPIGFASASPCPSPVPAACPAPTPASSLSLGVPMDIDCTRSTQYAPGVCRCCQKPGHFAQECPQGFDICLIVMF</sequence>
<keyword evidence="5" id="KW-1185">Reference proteome</keyword>
<name>A0A409YY10_9AGAR</name>
<evidence type="ECO:0000256" key="1">
    <source>
        <dbReference type="ARBA" id="ARBA00022664"/>
    </source>
</evidence>
<evidence type="ECO:0000313" key="4">
    <source>
        <dbReference type="EMBL" id="PPR07897.1"/>
    </source>
</evidence>
<dbReference type="PROSITE" id="PS50158">
    <property type="entry name" value="ZF_CCHC"/>
    <property type="match status" value="1"/>
</dbReference>